<evidence type="ECO:0000313" key="4">
    <source>
        <dbReference type="Proteomes" id="UP000273405"/>
    </source>
</evidence>
<dbReference type="InterPro" id="IPR011008">
    <property type="entry name" value="Dimeric_a/b-barrel"/>
</dbReference>
<reference evidence="4" key="1">
    <citation type="submission" date="2018-09" db="EMBL/GenBank/DDBJ databases">
        <authorList>
            <person name="Livingstone P.G."/>
            <person name="Whitworth D.E."/>
        </authorList>
    </citation>
    <scope>NUCLEOTIDE SEQUENCE [LARGE SCALE GENOMIC DNA]</scope>
    <source>
        <strain evidence="4">CA040B</strain>
    </source>
</reference>
<dbReference type="SUPFAM" id="SSF54909">
    <property type="entry name" value="Dimeric alpha+beta barrel"/>
    <property type="match status" value="1"/>
</dbReference>
<dbReference type="EMBL" id="RAWG01000147">
    <property type="protein sequence ID" value="RKH39904.1"/>
    <property type="molecule type" value="Genomic_DNA"/>
</dbReference>
<accession>A0A3A8NKE8</accession>
<protein>
    <submittedName>
        <fullName evidence="3">NIPSNAP family protein</fullName>
    </submittedName>
</protein>
<feature type="domain" description="NIPSNAP" evidence="2">
    <location>
        <begin position="13"/>
        <end position="103"/>
    </location>
</feature>
<dbReference type="OrthoDB" id="9809695at2"/>
<evidence type="ECO:0000313" key="3">
    <source>
        <dbReference type="EMBL" id="RKH39904.1"/>
    </source>
</evidence>
<dbReference type="InterPro" id="IPR012577">
    <property type="entry name" value="NIPSNAP"/>
</dbReference>
<feature type="region of interest" description="Disordered" evidence="1">
    <location>
        <begin position="108"/>
        <end position="129"/>
    </location>
</feature>
<dbReference type="Pfam" id="PF07978">
    <property type="entry name" value="NIPSNAP"/>
    <property type="match status" value="1"/>
</dbReference>
<organism evidence="3 4">
    <name type="scientific">Corallococcus sicarius</name>
    <dbReference type="NCBI Taxonomy" id="2316726"/>
    <lineage>
        <taxon>Bacteria</taxon>
        <taxon>Pseudomonadati</taxon>
        <taxon>Myxococcota</taxon>
        <taxon>Myxococcia</taxon>
        <taxon>Myxococcales</taxon>
        <taxon>Cystobacterineae</taxon>
        <taxon>Myxococcaceae</taxon>
        <taxon>Corallococcus</taxon>
    </lineage>
</organism>
<dbReference type="RefSeq" id="WP_120627288.1">
    <property type="nucleotide sequence ID" value="NZ_RAWG01000147.1"/>
</dbReference>
<dbReference type="Gene3D" id="3.30.70.100">
    <property type="match status" value="1"/>
</dbReference>
<comment type="caution">
    <text evidence="3">The sequence shown here is derived from an EMBL/GenBank/DDBJ whole genome shotgun (WGS) entry which is preliminary data.</text>
</comment>
<evidence type="ECO:0000256" key="1">
    <source>
        <dbReference type="SAM" id="MobiDB-lite"/>
    </source>
</evidence>
<dbReference type="Proteomes" id="UP000273405">
    <property type="component" value="Unassembled WGS sequence"/>
</dbReference>
<evidence type="ECO:0000259" key="2">
    <source>
        <dbReference type="Pfam" id="PF07978"/>
    </source>
</evidence>
<sequence>MPPPSAACCSVIELRQYTLHPGQRDVLIPLFDTHFVETQEAVGMHVVGQFRDEDRLDQFVWLRGFHDMESRAAALGAFYGGPVWKAHREAANATMQDSDNVLLLRPVRPDTGLEHPGPPRPAAGTEARPDSRVELTLCFLKAPADEGFTAFFEQRVRPVLARTGALPRGLFQTEPAPNTFPALPVRTGEHVFAWLTVFPDAAHHREHLRQRAGSTAWTEQVLPGLDDWCGRPLERLTLSPTSRSQLR</sequence>
<dbReference type="AlphaFoldDB" id="A0A3A8NKE8"/>
<gene>
    <name evidence="3" type="ORF">D7X12_22240</name>
</gene>
<name>A0A3A8NKE8_9BACT</name>
<keyword evidence="4" id="KW-1185">Reference proteome</keyword>
<proteinExistence type="predicted"/>